<dbReference type="Proteomes" id="UP000355283">
    <property type="component" value="Unassembled WGS sequence"/>
</dbReference>
<accession>A0A4D9D1K4</accession>
<keyword evidence="3" id="KW-1185">Reference proteome</keyword>
<dbReference type="AlphaFoldDB" id="A0A4D9D1K4"/>
<feature type="region of interest" description="Disordered" evidence="1">
    <location>
        <begin position="281"/>
        <end position="301"/>
    </location>
</feature>
<protein>
    <recommendedName>
        <fullName evidence="4">LysM domain-containing protein</fullName>
    </recommendedName>
</protein>
<dbReference type="EMBL" id="SDOX01000011">
    <property type="protein sequence ID" value="TFJ85601.1"/>
    <property type="molecule type" value="Genomic_DNA"/>
</dbReference>
<organism evidence="2 3">
    <name type="scientific">Nannochloropsis salina CCMP1776</name>
    <dbReference type="NCBI Taxonomy" id="1027361"/>
    <lineage>
        <taxon>Eukaryota</taxon>
        <taxon>Sar</taxon>
        <taxon>Stramenopiles</taxon>
        <taxon>Ochrophyta</taxon>
        <taxon>Eustigmatophyceae</taxon>
        <taxon>Eustigmatales</taxon>
        <taxon>Monodopsidaceae</taxon>
        <taxon>Microchloropsis</taxon>
        <taxon>Microchloropsis salina</taxon>
    </lineage>
</organism>
<evidence type="ECO:0000313" key="3">
    <source>
        <dbReference type="Proteomes" id="UP000355283"/>
    </source>
</evidence>
<evidence type="ECO:0000313" key="2">
    <source>
        <dbReference type="EMBL" id="TFJ85601.1"/>
    </source>
</evidence>
<dbReference type="Pfam" id="PF14555">
    <property type="entry name" value="UBA_4"/>
    <property type="match status" value="1"/>
</dbReference>
<evidence type="ECO:0000256" key="1">
    <source>
        <dbReference type="SAM" id="MobiDB-lite"/>
    </source>
</evidence>
<gene>
    <name evidence="2" type="ORF">NSK_003110</name>
</gene>
<comment type="caution">
    <text evidence="2">The sequence shown here is derived from an EMBL/GenBank/DDBJ whole genome shotgun (WGS) entry which is preliminary data.</text>
</comment>
<reference evidence="2 3" key="1">
    <citation type="submission" date="2019-01" db="EMBL/GenBank/DDBJ databases">
        <title>Nuclear Genome Assembly of the Microalgal Biofuel strain Nannochloropsis salina CCMP1776.</title>
        <authorList>
            <person name="Hovde B."/>
        </authorList>
    </citation>
    <scope>NUCLEOTIDE SEQUENCE [LARGE SCALE GENOMIC DNA]</scope>
    <source>
        <strain evidence="2 3">CCMP1776</strain>
    </source>
</reference>
<evidence type="ECO:0008006" key="4">
    <source>
        <dbReference type="Google" id="ProtNLM"/>
    </source>
</evidence>
<name>A0A4D9D1K4_9STRA</name>
<dbReference type="Gene3D" id="3.10.350.10">
    <property type="entry name" value="LysM domain"/>
    <property type="match status" value="1"/>
</dbReference>
<dbReference type="OrthoDB" id="40878at2759"/>
<dbReference type="InterPro" id="IPR036779">
    <property type="entry name" value="LysM_dom_sf"/>
</dbReference>
<sequence length="418" mass="45961">MAEGGLLPWRRQRHDGTKYQDFEEMLKPLPPPPEGLMWRKTRVSVEDDGSPVNFEVDLEFPVEGEGEIAAGHRVGNIAADHDRGKNAEVVEVLDGAQGQGVRTRYATRWELVEKTIVAKVADAEEGGGADGGDNAVGQEMEEAGLGEEEVEGATAPAFLTHVVLPTDTMAGLRLRYKVTAAELRMFNDFCGEQFHMLQTLQIPLKRDSAGHVLKHRQRPTRAVLRQQFINATRCTDEEEITYYLDAADWRLEAAVAEHREDWAWEAAHLARMEKVVSLPNRPVKTAPKPHLTSSVSSGPRLGLEHASIPPPTYASFFRAPPGARQGRRTRKGLWSSWSLSRGGRKAKAVYDMDSFVAEDYVILSGADQECESGEGEEGSPTGSAALLGQALEAAGRRERAIDEEHALTPLLARAAIRT</sequence>
<proteinExistence type="predicted"/>
<dbReference type="Gene3D" id="1.10.8.10">
    <property type="entry name" value="DNA helicase RuvA subunit, C-terminal domain"/>
    <property type="match status" value="1"/>
</dbReference>